<name>A0ABP1RH22_9HEXA</name>
<gene>
    <name evidence="3" type="ORF">ODALV1_LOCUS22088</name>
</gene>
<evidence type="ECO:0000256" key="1">
    <source>
        <dbReference type="SAM" id="MobiDB-lite"/>
    </source>
</evidence>
<keyword evidence="4" id="KW-1185">Reference proteome</keyword>
<comment type="caution">
    <text evidence="3">The sequence shown here is derived from an EMBL/GenBank/DDBJ whole genome shotgun (WGS) entry which is preliminary data.</text>
</comment>
<feature type="region of interest" description="Disordered" evidence="1">
    <location>
        <begin position="1"/>
        <end position="20"/>
    </location>
</feature>
<dbReference type="Proteomes" id="UP001642540">
    <property type="component" value="Unassembled WGS sequence"/>
</dbReference>
<accession>A0ABP1RH22</accession>
<organism evidence="3 4">
    <name type="scientific">Orchesella dallaii</name>
    <dbReference type="NCBI Taxonomy" id="48710"/>
    <lineage>
        <taxon>Eukaryota</taxon>
        <taxon>Metazoa</taxon>
        <taxon>Ecdysozoa</taxon>
        <taxon>Arthropoda</taxon>
        <taxon>Hexapoda</taxon>
        <taxon>Collembola</taxon>
        <taxon>Entomobryomorpha</taxon>
        <taxon>Entomobryoidea</taxon>
        <taxon>Orchesellidae</taxon>
        <taxon>Orchesellinae</taxon>
        <taxon>Orchesella</taxon>
    </lineage>
</organism>
<evidence type="ECO:0000256" key="2">
    <source>
        <dbReference type="SAM" id="Phobius"/>
    </source>
</evidence>
<keyword evidence="2" id="KW-1133">Transmembrane helix</keyword>
<feature type="transmembrane region" description="Helical" evidence="2">
    <location>
        <begin position="29"/>
        <end position="49"/>
    </location>
</feature>
<keyword evidence="2" id="KW-0812">Transmembrane</keyword>
<keyword evidence="2" id="KW-0472">Membrane</keyword>
<reference evidence="3 4" key="1">
    <citation type="submission" date="2024-08" db="EMBL/GenBank/DDBJ databases">
        <authorList>
            <person name="Cucini C."/>
            <person name="Frati F."/>
        </authorList>
    </citation>
    <scope>NUCLEOTIDE SEQUENCE [LARGE SCALE GENOMIC DNA]</scope>
</reference>
<feature type="non-terminal residue" evidence="3">
    <location>
        <position position="1"/>
    </location>
</feature>
<sequence>DPLPKKTSTAVSSPPPSTNGKLASSQSSYLLIIAGNLLLQLGCICRPFLLTSRFTLILSSFLNHYHSRGSFSCSTVPLLAGAAKITAASTPASGRLPPSTLIVDECLSIIERLFEETSAKSDDGDNFYTPDPRQE</sequence>
<protein>
    <submittedName>
        <fullName evidence="3">Uncharacterized protein</fullName>
    </submittedName>
</protein>
<proteinExistence type="predicted"/>
<evidence type="ECO:0000313" key="4">
    <source>
        <dbReference type="Proteomes" id="UP001642540"/>
    </source>
</evidence>
<feature type="compositionally biased region" description="Low complexity" evidence="1">
    <location>
        <begin position="1"/>
        <end position="12"/>
    </location>
</feature>
<evidence type="ECO:0000313" key="3">
    <source>
        <dbReference type="EMBL" id="CAL8128103.1"/>
    </source>
</evidence>
<dbReference type="EMBL" id="CAXLJM020000074">
    <property type="protein sequence ID" value="CAL8128103.1"/>
    <property type="molecule type" value="Genomic_DNA"/>
</dbReference>